<proteinExistence type="predicted"/>
<reference evidence="3" key="2">
    <citation type="submission" date="2022-12" db="EMBL/GenBank/DDBJ databases">
        <authorList>
            <person name="Webb A."/>
        </authorList>
    </citation>
    <scope>NUCLEOTIDE SEQUENCE</scope>
    <source>
        <strain evidence="3">Pf2</strain>
    </source>
</reference>
<evidence type="ECO:0000313" key="4">
    <source>
        <dbReference type="Proteomes" id="UP001157938"/>
    </source>
</evidence>
<feature type="chain" id="PRO_5043897598" description="RxLR effector protein" evidence="1">
    <location>
        <begin position="23"/>
        <end position="240"/>
    </location>
</feature>
<evidence type="ECO:0000313" key="2">
    <source>
        <dbReference type="EMBL" id="CAH0487301.1"/>
    </source>
</evidence>
<reference evidence="2 4" key="1">
    <citation type="submission" date="2021-11" db="EMBL/GenBank/DDBJ databases">
        <authorList>
            <person name="Islam A."/>
            <person name="Islam S."/>
            <person name="Flora M.S."/>
            <person name="Rahman M."/>
            <person name="Ziaur R.M."/>
            <person name="Epstein J.H."/>
            <person name="Hassan M."/>
            <person name="Klassen M."/>
            <person name="Woodard K."/>
            <person name="Webb A."/>
            <person name="Webby R.J."/>
            <person name="El Zowalaty M.E."/>
        </authorList>
    </citation>
    <scope>NUCLEOTIDE SEQUENCE [LARGE SCALE GENOMIC DNA]</scope>
    <source>
        <strain evidence="2">Pf1</strain>
    </source>
</reference>
<dbReference type="Proteomes" id="UP001159659">
    <property type="component" value="Unassembled WGS sequence"/>
</dbReference>
<comment type="caution">
    <text evidence="3">The sequence shown here is derived from an EMBL/GenBank/DDBJ whole genome shotgun (WGS) entry which is preliminary data.</text>
</comment>
<gene>
    <name evidence="2" type="ORF">PFR001_LOCUS2862</name>
    <name evidence="3" type="ORF">PFR002_LOCUS8953</name>
</gene>
<sequence>MRLYYPVLLVAAVAIASTNVLADGDGEERSNFGEYEKIASFLSDEVDMAPELEVAPELEALVGDSSKGKGKYPSSSLLKSMKKFNPFRGSSSKMKHDYGKLKKDKRSEIPEHPLIQELETFLNRMTLPEFLRHALFAYWEGNVATYTNAHNPKGYIKESYSFLRDKFGDKEIMQAINSNYDKDAVVSFKDHQTRFITDWTRNKKMDGEFNELLEGFEKEIRKSWKAVYAKVTRSQSKKLR</sequence>
<evidence type="ECO:0008006" key="6">
    <source>
        <dbReference type="Google" id="ProtNLM"/>
    </source>
</evidence>
<keyword evidence="1" id="KW-0732">Signal</keyword>
<name>A0AAV0UR50_9STRA</name>
<keyword evidence="4" id="KW-1185">Reference proteome</keyword>
<dbReference type="EMBL" id="CANTFK010000990">
    <property type="protein sequence ID" value="CAI5739402.1"/>
    <property type="molecule type" value="Genomic_DNA"/>
</dbReference>
<dbReference type="Proteomes" id="UP001157938">
    <property type="component" value="Unassembled WGS sequence"/>
</dbReference>
<organism evidence="3 5">
    <name type="scientific">Peronospora farinosa</name>
    <dbReference type="NCBI Taxonomy" id="134698"/>
    <lineage>
        <taxon>Eukaryota</taxon>
        <taxon>Sar</taxon>
        <taxon>Stramenopiles</taxon>
        <taxon>Oomycota</taxon>
        <taxon>Peronosporomycetes</taxon>
        <taxon>Peronosporales</taxon>
        <taxon>Peronosporaceae</taxon>
        <taxon>Peronospora</taxon>
    </lineage>
</organism>
<feature type="signal peptide" evidence="1">
    <location>
        <begin position="1"/>
        <end position="22"/>
    </location>
</feature>
<evidence type="ECO:0000256" key="1">
    <source>
        <dbReference type="SAM" id="SignalP"/>
    </source>
</evidence>
<protein>
    <recommendedName>
        <fullName evidence="6">RxLR effector protein</fullName>
    </recommendedName>
</protein>
<accession>A0AAV0UR50</accession>
<dbReference type="AlphaFoldDB" id="A0AAV0UR50"/>
<evidence type="ECO:0000313" key="5">
    <source>
        <dbReference type="Proteomes" id="UP001159659"/>
    </source>
</evidence>
<dbReference type="EMBL" id="CAKLBC010000611">
    <property type="protein sequence ID" value="CAH0487301.1"/>
    <property type="molecule type" value="Genomic_DNA"/>
</dbReference>
<evidence type="ECO:0000313" key="3">
    <source>
        <dbReference type="EMBL" id="CAI5739402.1"/>
    </source>
</evidence>